<keyword evidence="6" id="KW-0274">FAD</keyword>
<dbReference type="Gene3D" id="3.50.50.60">
    <property type="entry name" value="FAD/NAD(P)-binding domain"/>
    <property type="match status" value="2"/>
</dbReference>
<keyword evidence="8" id="KW-0520">NAD</keyword>
<evidence type="ECO:0000256" key="3">
    <source>
        <dbReference type="ARBA" id="ARBA00006442"/>
    </source>
</evidence>
<comment type="subcellular location">
    <subcellularLocation>
        <location evidence="2">Cytoplasm</location>
    </subcellularLocation>
</comment>
<proteinExistence type="inferred from homology"/>
<dbReference type="Gene3D" id="3.30.390.120">
    <property type="match status" value="1"/>
</dbReference>
<dbReference type="SUPFAM" id="SSF51905">
    <property type="entry name" value="FAD/NAD(P)-binding domain"/>
    <property type="match status" value="1"/>
</dbReference>
<evidence type="ECO:0000313" key="12">
    <source>
        <dbReference type="Proteomes" id="UP001139028"/>
    </source>
</evidence>
<dbReference type="GO" id="GO:0016491">
    <property type="term" value="F:oxidoreductase activity"/>
    <property type="evidence" value="ECO:0007669"/>
    <property type="project" value="UniProtKB-KW"/>
</dbReference>
<dbReference type="EMBL" id="JALBWM010000016">
    <property type="protein sequence ID" value="MCO1333846.1"/>
    <property type="molecule type" value="Genomic_DNA"/>
</dbReference>
<comment type="similarity">
    <text evidence="3">Belongs to the FAD-dependent oxidoreductase family.</text>
</comment>
<dbReference type="PANTHER" id="PTHR43429:SF3">
    <property type="entry name" value="NITRITE REDUCTASE [NAD(P)H]"/>
    <property type="match status" value="1"/>
</dbReference>
<dbReference type="InterPro" id="IPR036188">
    <property type="entry name" value="FAD/NAD-bd_sf"/>
</dbReference>
<comment type="cofactor">
    <cofactor evidence="1">
        <name>FAD</name>
        <dbReference type="ChEBI" id="CHEBI:57692"/>
    </cofactor>
</comment>
<sequence>MPVVIIGTGLAGYNLAREFRKLDSLTSLFLISADDGAFYSKPLLSASFSHGKTAQQLCNSSSEEMSRELYAEILVHTRVILIDRLNKTLTLQQEGSEHVSKILYGRLILATGAKCRKLPHYEGDAHTDIFRINNLRDYHRFRTAVTGRKRITLLGAGLIGCEFANDLIQAGFAVDLVDLQAWPLATLLPEVAGRDLQHKLTNYGVRFHGETSLKSIERSNSGLCAQLHNGDKIETDIVLAALGLEANIGLANMAGLQVQRGITVDRYLQTSDPAIYALGDCAEVDGHQLFYVAPLIACARVLAQTLNGQPCKVHYGAIPVAVKTTLHPTTICPPSPTAEGHWQVAHDSSGVRAEYRNRNGDLLGFALTGNAITHRDRLSSQCRPIMDDRSQAD</sequence>
<dbReference type="PANTHER" id="PTHR43429">
    <property type="entry name" value="PYRIDINE NUCLEOTIDE-DISULFIDE OXIDOREDUCTASE DOMAIN-CONTAINING"/>
    <property type="match status" value="1"/>
</dbReference>
<keyword evidence="5" id="KW-0285">Flavoprotein</keyword>
<evidence type="ECO:0000259" key="9">
    <source>
        <dbReference type="Pfam" id="PF07992"/>
    </source>
</evidence>
<dbReference type="GO" id="GO:0005737">
    <property type="term" value="C:cytoplasm"/>
    <property type="evidence" value="ECO:0007669"/>
    <property type="project" value="UniProtKB-SubCell"/>
</dbReference>
<evidence type="ECO:0000256" key="4">
    <source>
        <dbReference type="ARBA" id="ARBA00022490"/>
    </source>
</evidence>
<dbReference type="InterPro" id="IPR023753">
    <property type="entry name" value="FAD/NAD-binding_dom"/>
</dbReference>
<keyword evidence="4" id="KW-0963">Cytoplasm</keyword>
<feature type="domain" description="Rubredoxin binding" evidence="10">
    <location>
        <begin position="312"/>
        <end position="381"/>
    </location>
</feature>
<dbReference type="InterPro" id="IPR050260">
    <property type="entry name" value="FAD-bd_OxRdtase"/>
</dbReference>
<organism evidence="11 12">
    <name type="scientific">Microbulbifer okhotskensis</name>
    <dbReference type="NCBI Taxonomy" id="2926617"/>
    <lineage>
        <taxon>Bacteria</taxon>
        <taxon>Pseudomonadati</taxon>
        <taxon>Pseudomonadota</taxon>
        <taxon>Gammaproteobacteria</taxon>
        <taxon>Cellvibrionales</taxon>
        <taxon>Microbulbiferaceae</taxon>
        <taxon>Microbulbifer</taxon>
    </lineage>
</organism>
<evidence type="ECO:0000256" key="1">
    <source>
        <dbReference type="ARBA" id="ARBA00001974"/>
    </source>
</evidence>
<dbReference type="AlphaFoldDB" id="A0A9X2EQM7"/>
<keyword evidence="7" id="KW-0560">Oxidoreductase</keyword>
<comment type="caution">
    <text evidence="11">The sequence shown here is derived from an EMBL/GenBank/DDBJ whole genome shotgun (WGS) entry which is preliminary data.</text>
</comment>
<name>A0A9X2EQM7_9GAMM</name>
<reference evidence="11" key="1">
    <citation type="journal article" date="2022" name="Arch. Microbiol.">
        <title>Microbulbifer okhotskensis sp. nov., isolated from a deep bottom sediment of the Okhotsk Sea.</title>
        <authorList>
            <person name="Romanenko L."/>
            <person name="Kurilenko V."/>
            <person name="Otstavnykh N."/>
            <person name="Velansky P."/>
            <person name="Isaeva M."/>
            <person name="Mikhailov V."/>
        </authorList>
    </citation>
    <scope>NUCLEOTIDE SEQUENCE</scope>
    <source>
        <strain evidence="11">OS29</strain>
    </source>
</reference>
<evidence type="ECO:0000313" key="11">
    <source>
        <dbReference type="EMBL" id="MCO1333846.1"/>
    </source>
</evidence>
<protein>
    <submittedName>
        <fullName evidence="11">FAD-dependent oxidoreductase</fullName>
    </submittedName>
</protein>
<evidence type="ECO:0000256" key="7">
    <source>
        <dbReference type="ARBA" id="ARBA00023002"/>
    </source>
</evidence>
<gene>
    <name evidence="11" type="ORF">MO867_05775</name>
</gene>
<evidence type="ECO:0000256" key="5">
    <source>
        <dbReference type="ARBA" id="ARBA00022630"/>
    </source>
</evidence>
<dbReference type="Pfam" id="PF07992">
    <property type="entry name" value="Pyr_redox_2"/>
    <property type="match status" value="1"/>
</dbReference>
<evidence type="ECO:0000256" key="6">
    <source>
        <dbReference type="ARBA" id="ARBA00022827"/>
    </source>
</evidence>
<feature type="domain" description="FAD/NAD(P)-binding" evidence="9">
    <location>
        <begin position="2"/>
        <end position="284"/>
    </location>
</feature>
<dbReference type="PRINTS" id="PR00411">
    <property type="entry name" value="PNDRDTASEI"/>
</dbReference>
<accession>A0A9X2EQM7</accession>
<evidence type="ECO:0000256" key="2">
    <source>
        <dbReference type="ARBA" id="ARBA00004496"/>
    </source>
</evidence>
<dbReference type="PRINTS" id="PR00368">
    <property type="entry name" value="FADPNR"/>
</dbReference>
<dbReference type="Proteomes" id="UP001139028">
    <property type="component" value="Unassembled WGS sequence"/>
</dbReference>
<evidence type="ECO:0000256" key="8">
    <source>
        <dbReference type="ARBA" id="ARBA00023027"/>
    </source>
</evidence>
<dbReference type="InterPro" id="IPR041364">
    <property type="entry name" value="Rbx-bd"/>
</dbReference>
<evidence type="ECO:0000259" key="10">
    <source>
        <dbReference type="Pfam" id="PF18113"/>
    </source>
</evidence>
<keyword evidence="12" id="KW-1185">Reference proteome</keyword>
<dbReference type="Pfam" id="PF18113">
    <property type="entry name" value="Rbx_binding"/>
    <property type="match status" value="1"/>
</dbReference>